<evidence type="ECO:0000256" key="3">
    <source>
        <dbReference type="ARBA" id="ARBA00023163"/>
    </source>
</evidence>
<dbReference type="Proteomes" id="UP000277236">
    <property type="component" value="Unassembled WGS sequence"/>
</dbReference>
<dbReference type="OrthoDB" id="9774661at2"/>
<proteinExistence type="predicted"/>
<dbReference type="InterPro" id="IPR000792">
    <property type="entry name" value="Tscrpt_reg_LuxR_C"/>
</dbReference>
<comment type="caution">
    <text evidence="5">The sequence shown here is derived from an EMBL/GenBank/DDBJ whole genome shotgun (WGS) entry which is preliminary data.</text>
</comment>
<dbReference type="EMBL" id="RBRE01000089">
    <property type="protein sequence ID" value="RMQ41321.1"/>
    <property type="molecule type" value="Genomic_DNA"/>
</dbReference>
<dbReference type="RefSeq" id="WP_122318113.1">
    <property type="nucleotide sequence ID" value="NZ_RBRE01000089.1"/>
</dbReference>
<dbReference type="PANTHER" id="PTHR44688">
    <property type="entry name" value="DNA-BINDING TRANSCRIPTIONAL ACTIVATOR DEVR_DOSR"/>
    <property type="match status" value="1"/>
</dbReference>
<reference evidence="5 6" key="1">
    <citation type="submission" date="2018-08" db="EMBL/GenBank/DDBJ databases">
        <title>Recombination of ecologically and evolutionarily significant loci maintains genetic cohesion in the Pseudomonas syringae species complex.</title>
        <authorList>
            <person name="Dillon M."/>
            <person name="Thakur S."/>
            <person name="Almeida R.N.D."/>
            <person name="Weir B.S."/>
            <person name="Guttman D.S."/>
        </authorList>
    </citation>
    <scope>NUCLEOTIDE SEQUENCE [LARGE SCALE GENOMIC DNA]</scope>
    <source>
        <strain evidence="5 6">ICMP 3353</strain>
    </source>
</reference>
<dbReference type="PROSITE" id="PS00622">
    <property type="entry name" value="HTH_LUXR_1"/>
    <property type="match status" value="1"/>
</dbReference>
<keyword evidence="3" id="KW-0804">Transcription</keyword>
<name>A0A3M4LK22_PSECI</name>
<dbReference type="Gene3D" id="1.10.10.10">
    <property type="entry name" value="Winged helix-like DNA-binding domain superfamily/Winged helix DNA-binding domain"/>
    <property type="match status" value="1"/>
</dbReference>
<evidence type="ECO:0000313" key="6">
    <source>
        <dbReference type="Proteomes" id="UP000277236"/>
    </source>
</evidence>
<dbReference type="PRINTS" id="PR00038">
    <property type="entry name" value="HTHLUXR"/>
</dbReference>
<dbReference type="InterPro" id="IPR036388">
    <property type="entry name" value="WH-like_DNA-bd_sf"/>
</dbReference>
<organism evidence="5 6">
    <name type="scientific">Pseudomonas cichorii</name>
    <dbReference type="NCBI Taxonomy" id="36746"/>
    <lineage>
        <taxon>Bacteria</taxon>
        <taxon>Pseudomonadati</taxon>
        <taxon>Pseudomonadota</taxon>
        <taxon>Gammaproteobacteria</taxon>
        <taxon>Pseudomonadales</taxon>
        <taxon>Pseudomonadaceae</taxon>
        <taxon>Pseudomonas</taxon>
    </lineage>
</organism>
<dbReference type="SUPFAM" id="SSF46894">
    <property type="entry name" value="C-terminal effector domain of the bipartite response regulators"/>
    <property type="match status" value="1"/>
</dbReference>
<keyword evidence="1" id="KW-0805">Transcription regulation</keyword>
<dbReference type="AlphaFoldDB" id="A0A3M4LK22"/>
<feature type="domain" description="HTH luxR-type" evidence="4">
    <location>
        <begin position="10"/>
        <end position="75"/>
    </location>
</feature>
<dbReference type="CDD" id="cd06170">
    <property type="entry name" value="LuxR_C_like"/>
    <property type="match status" value="1"/>
</dbReference>
<dbReference type="InterPro" id="IPR016032">
    <property type="entry name" value="Sig_transdc_resp-reg_C-effctor"/>
</dbReference>
<dbReference type="PANTHER" id="PTHR44688:SF16">
    <property type="entry name" value="DNA-BINDING TRANSCRIPTIONAL ACTIVATOR DEVR_DOSR"/>
    <property type="match status" value="1"/>
</dbReference>
<dbReference type="PROSITE" id="PS50043">
    <property type="entry name" value="HTH_LUXR_2"/>
    <property type="match status" value="1"/>
</dbReference>
<accession>A0A3M4LK22</accession>
<evidence type="ECO:0000256" key="1">
    <source>
        <dbReference type="ARBA" id="ARBA00023015"/>
    </source>
</evidence>
<dbReference type="GO" id="GO:0006355">
    <property type="term" value="P:regulation of DNA-templated transcription"/>
    <property type="evidence" value="ECO:0007669"/>
    <property type="project" value="InterPro"/>
</dbReference>
<gene>
    <name evidence="5" type="ORF">ALQ04_03952</name>
</gene>
<keyword evidence="2" id="KW-0238">DNA-binding</keyword>
<evidence type="ECO:0000256" key="2">
    <source>
        <dbReference type="ARBA" id="ARBA00023125"/>
    </source>
</evidence>
<evidence type="ECO:0000313" key="5">
    <source>
        <dbReference type="EMBL" id="RMQ41321.1"/>
    </source>
</evidence>
<sequence>MGSMELNSSSPSQAKNLTQREIEILKWSAEGKTAGDIAIILSLKERTIHFHIASAIQKMGVCNKTAAAVQAALSGMF</sequence>
<protein>
    <submittedName>
        <fullName evidence="5">Regulatory protein, LuxR</fullName>
    </submittedName>
</protein>
<dbReference type="GO" id="GO:0003677">
    <property type="term" value="F:DNA binding"/>
    <property type="evidence" value="ECO:0007669"/>
    <property type="project" value="UniProtKB-KW"/>
</dbReference>
<evidence type="ECO:0000259" key="4">
    <source>
        <dbReference type="PROSITE" id="PS50043"/>
    </source>
</evidence>
<dbReference type="SMART" id="SM00421">
    <property type="entry name" value="HTH_LUXR"/>
    <property type="match status" value="1"/>
</dbReference>
<dbReference type="Pfam" id="PF00196">
    <property type="entry name" value="GerE"/>
    <property type="match status" value="1"/>
</dbReference>